<reference evidence="1 2" key="2">
    <citation type="submission" date="2018-11" db="EMBL/GenBank/DDBJ databases">
        <authorList>
            <consortium name="Pathogen Informatics"/>
        </authorList>
    </citation>
    <scope>NUCLEOTIDE SEQUENCE [LARGE SCALE GENOMIC DNA]</scope>
    <source>
        <strain evidence="1 2">MHpl1</strain>
    </source>
</reference>
<evidence type="ECO:0000313" key="3">
    <source>
        <dbReference type="WBParaSite" id="HPLM_0001828101-mRNA-1"/>
    </source>
</evidence>
<dbReference type="EMBL" id="UZAF01020454">
    <property type="protein sequence ID" value="VDO70072.1"/>
    <property type="molecule type" value="Genomic_DNA"/>
</dbReference>
<sequence>MFSCATVAVRTRKSRKYSELTRFLYFLHKSVQSEVFQELQISFRTARQASQEDFVKFRKPRLRIAPCSRAPSQLLTECARGARLCKLISHQEKSARDTLWSASDTRLHQMHRGLDWMYVRFLSHFNVRIN</sequence>
<dbReference type="Proteomes" id="UP000268014">
    <property type="component" value="Unassembled WGS sequence"/>
</dbReference>
<evidence type="ECO:0000313" key="1">
    <source>
        <dbReference type="EMBL" id="VDO70072.1"/>
    </source>
</evidence>
<dbReference type="WBParaSite" id="HPLM_0001828101-mRNA-1">
    <property type="protein sequence ID" value="HPLM_0001828101-mRNA-1"/>
    <property type="gene ID" value="HPLM_0001828101"/>
</dbReference>
<protein>
    <submittedName>
        <fullName evidence="3">HTH_48 domain-containing protein</fullName>
    </submittedName>
</protein>
<name>A0A0N4X1S3_HAEPC</name>
<reference evidence="3" key="1">
    <citation type="submission" date="2017-02" db="UniProtKB">
        <authorList>
            <consortium name="WormBaseParasite"/>
        </authorList>
    </citation>
    <scope>IDENTIFICATION</scope>
</reference>
<accession>A0A0N4X1S3</accession>
<proteinExistence type="predicted"/>
<keyword evidence="2" id="KW-1185">Reference proteome</keyword>
<evidence type="ECO:0000313" key="2">
    <source>
        <dbReference type="Proteomes" id="UP000268014"/>
    </source>
</evidence>
<gene>
    <name evidence="1" type="ORF">HPLM_LOCUS18273</name>
</gene>
<organism evidence="3">
    <name type="scientific">Haemonchus placei</name>
    <name type="common">Barber's pole worm</name>
    <dbReference type="NCBI Taxonomy" id="6290"/>
    <lineage>
        <taxon>Eukaryota</taxon>
        <taxon>Metazoa</taxon>
        <taxon>Ecdysozoa</taxon>
        <taxon>Nematoda</taxon>
        <taxon>Chromadorea</taxon>
        <taxon>Rhabditida</taxon>
        <taxon>Rhabditina</taxon>
        <taxon>Rhabditomorpha</taxon>
        <taxon>Strongyloidea</taxon>
        <taxon>Trichostrongylidae</taxon>
        <taxon>Haemonchus</taxon>
    </lineage>
</organism>
<dbReference type="AlphaFoldDB" id="A0A0N4X1S3"/>